<evidence type="ECO:0000256" key="2">
    <source>
        <dbReference type="ARBA" id="ARBA00022448"/>
    </source>
</evidence>
<organism evidence="11 12">
    <name type="scientific">Halothiobacillus neapolitanus (strain ATCC 23641 / DSM 15147 / CIP 104769 / NCIMB 8539 / c2)</name>
    <name type="common">Thiobacillus neapolitanus</name>
    <dbReference type="NCBI Taxonomy" id="555778"/>
    <lineage>
        <taxon>Bacteria</taxon>
        <taxon>Pseudomonadati</taxon>
        <taxon>Pseudomonadota</taxon>
        <taxon>Gammaproteobacteria</taxon>
        <taxon>Chromatiales</taxon>
        <taxon>Halothiobacillaceae</taxon>
        <taxon>Halothiobacillus</taxon>
    </lineage>
</organism>
<accession>D0KZ03</accession>
<dbReference type="PANTHER" id="PTHR35011:SF4">
    <property type="entry name" value="SLL1102 PROTEIN"/>
    <property type="match status" value="1"/>
</dbReference>
<evidence type="ECO:0000256" key="9">
    <source>
        <dbReference type="RuleBase" id="RU369079"/>
    </source>
</evidence>
<feature type="transmembrane region" description="Helical" evidence="9">
    <location>
        <begin position="160"/>
        <end position="186"/>
    </location>
</feature>
<dbReference type="eggNOG" id="COG4665">
    <property type="taxonomic scope" value="Bacteria"/>
</dbReference>
<keyword evidence="12" id="KW-1185">Reference proteome</keyword>
<dbReference type="PANTHER" id="PTHR35011">
    <property type="entry name" value="2,3-DIKETO-L-GULONATE TRAP TRANSPORTER SMALL PERMEASE PROTEIN YIAM"/>
    <property type="match status" value="1"/>
</dbReference>
<dbReference type="GO" id="GO:0005886">
    <property type="term" value="C:plasma membrane"/>
    <property type="evidence" value="ECO:0007669"/>
    <property type="project" value="UniProtKB-SubCell"/>
</dbReference>
<keyword evidence="2 9" id="KW-0813">Transport</keyword>
<dbReference type="GO" id="GO:0022857">
    <property type="term" value="F:transmembrane transporter activity"/>
    <property type="evidence" value="ECO:0007669"/>
    <property type="project" value="UniProtKB-UniRule"/>
</dbReference>
<keyword evidence="7 9" id="KW-0472">Membrane</keyword>
<dbReference type="AlphaFoldDB" id="D0KZ03"/>
<comment type="subunit">
    <text evidence="9">The complex comprises the extracytoplasmic solute receptor protein and the two transmembrane proteins.</text>
</comment>
<sequence>MTEHDSSSVYTTVPLESVLTNPIASGLYRWSRRLDWFIEKISQSVAWLTLVLVLLVAFDVGARYLFHRSWVAEQELEWHILAVIAMMAAAYTLQQGEHVRVDVFYQYYSDRVKMWMDALFPLLIVIPVGLTIAFMSVHFFQMAYAIGEGSPDPGGLPYRWVIKAFIPLGFLLVSLQGVVMTIQAFVHLYQHDKSEK</sequence>
<dbReference type="OrthoDB" id="9795655at2"/>
<protein>
    <recommendedName>
        <fullName evidence="9">TRAP transporter small permease protein</fullName>
    </recommendedName>
</protein>
<dbReference type="RefSeq" id="WP_012823712.1">
    <property type="nucleotide sequence ID" value="NC_013422.1"/>
</dbReference>
<dbReference type="STRING" id="555778.Hneap_0831"/>
<feature type="transmembrane region" description="Helical" evidence="9">
    <location>
        <begin position="115"/>
        <end position="140"/>
    </location>
</feature>
<dbReference type="Pfam" id="PF04290">
    <property type="entry name" value="DctQ"/>
    <property type="match status" value="1"/>
</dbReference>
<dbReference type="Proteomes" id="UP000009102">
    <property type="component" value="Chromosome"/>
</dbReference>
<evidence type="ECO:0000256" key="3">
    <source>
        <dbReference type="ARBA" id="ARBA00022475"/>
    </source>
</evidence>
<feature type="transmembrane region" description="Helical" evidence="9">
    <location>
        <begin position="78"/>
        <end position="94"/>
    </location>
</feature>
<name>D0KZ03_HALNC</name>
<dbReference type="EMBL" id="CP001801">
    <property type="protein sequence ID" value="ACX95676.1"/>
    <property type="molecule type" value="Genomic_DNA"/>
</dbReference>
<keyword evidence="3" id="KW-1003">Cell membrane</keyword>
<feature type="transmembrane region" description="Helical" evidence="9">
    <location>
        <begin position="45"/>
        <end position="66"/>
    </location>
</feature>
<evidence type="ECO:0000256" key="8">
    <source>
        <dbReference type="ARBA" id="ARBA00038436"/>
    </source>
</evidence>
<evidence type="ECO:0000256" key="4">
    <source>
        <dbReference type="ARBA" id="ARBA00022519"/>
    </source>
</evidence>
<evidence type="ECO:0000256" key="1">
    <source>
        <dbReference type="ARBA" id="ARBA00004429"/>
    </source>
</evidence>
<feature type="domain" description="Tripartite ATP-independent periplasmic transporters DctQ component" evidence="10">
    <location>
        <begin position="52"/>
        <end position="185"/>
    </location>
</feature>
<evidence type="ECO:0000313" key="12">
    <source>
        <dbReference type="Proteomes" id="UP000009102"/>
    </source>
</evidence>
<evidence type="ECO:0000259" key="10">
    <source>
        <dbReference type="Pfam" id="PF04290"/>
    </source>
</evidence>
<comment type="similarity">
    <text evidence="8 9">Belongs to the TRAP transporter small permease family.</text>
</comment>
<keyword evidence="5 9" id="KW-0812">Transmembrane</keyword>
<gene>
    <name evidence="11" type="ordered locus">Hneap_0831</name>
</gene>
<reference evidence="11 12" key="1">
    <citation type="submission" date="2009-10" db="EMBL/GenBank/DDBJ databases">
        <title>Complete sequence of Halothiobacillus neapolitanus c2.</title>
        <authorList>
            <consortium name="US DOE Joint Genome Institute"/>
            <person name="Lucas S."/>
            <person name="Copeland A."/>
            <person name="Lapidus A."/>
            <person name="Glavina del Rio T."/>
            <person name="Tice H."/>
            <person name="Bruce D."/>
            <person name="Goodwin L."/>
            <person name="Pitluck S."/>
            <person name="Davenport K."/>
            <person name="Brettin T."/>
            <person name="Detter J.C."/>
            <person name="Han C."/>
            <person name="Tapia R."/>
            <person name="Larimer F."/>
            <person name="Land M."/>
            <person name="Hauser L."/>
            <person name="Kyrpides N."/>
            <person name="Mikhailova N."/>
            <person name="Kerfeld C."/>
            <person name="Cannon G."/>
            <person name="Heinhort S."/>
        </authorList>
    </citation>
    <scope>NUCLEOTIDE SEQUENCE [LARGE SCALE GENOMIC DNA]</scope>
    <source>
        <strain evidence="12">ATCC 23641 / c2</strain>
    </source>
</reference>
<evidence type="ECO:0000256" key="7">
    <source>
        <dbReference type="ARBA" id="ARBA00023136"/>
    </source>
</evidence>
<evidence type="ECO:0000256" key="6">
    <source>
        <dbReference type="ARBA" id="ARBA00022989"/>
    </source>
</evidence>
<dbReference type="HOGENOM" id="CLU_086356_2_2_6"/>
<keyword evidence="6 9" id="KW-1133">Transmembrane helix</keyword>
<evidence type="ECO:0000313" key="11">
    <source>
        <dbReference type="EMBL" id="ACX95676.1"/>
    </source>
</evidence>
<dbReference type="InterPro" id="IPR007387">
    <property type="entry name" value="TRAP_DctQ"/>
</dbReference>
<keyword evidence="4 9" id="KW-0997">Cell inner membrane</keyword>
<evidence type="ECO:0000256" key="5">
    <source>
        <dbReference type="ARBA" id="ARBA00022692"/>
    </source>
</evidence>
<dbReference type="KEGG" id="hna:Hneap_0831"/>
<proteinExistence type="inferred from homology"/>
<dbReference type="InterPro" id="IPR055348">
    <property type="entry name" value="DctQ"/>
</dbReference>
<comment type="function">
    <text evidence="9">Part of the tripartite ATP-independent periplasmic (TRAP) transport system.</text>
</comment>
<comment type="subcellular location">
    <subcellularLocation>
        <location evidence="1 9">Cell inner membrane</location>
        <topology evidence="1 9">Multi-pass membrane protein</topology>
    </subcellularLocation>
</comment>